<gene>
    <name evidence="8" type="ORF">A2140_09355</name>
</gene>
<dbReference type="InterPro" id="IPR050597">
    <property type="entry name" value="Cytochrome_c_Oxidase_Subunit"/>
</dbReference>
<evidence type="ECO:0000259" key="7">
    <source>
        <dbReference type="PROSITE" id="PS51007"/>
    </source>
</evidence>
<evidence type="ECO:0000256" key="1">
    <source>
        <dbReference type="ARBA" id="ARBA00022448"/>
    </source>
</evidence>
<dbReference type="InterPro" id="IPR009056">
    <property type="entry name" value="Cyt_c-like_dom"/>
</dbReference>
<evidence type="ECO:0000256" key="6">
    <source>
        <dbReference type="PROSITE-ProRule" id="PRU00433"/>
    </source>
</evidence>
<dbReference type="Proteomes" id="UP000178379">
    <property type="component" value="Unassembled WGS sequence"/>
</dbReference>
<organism evidence="8 9">
    <name type="scientific">Candidatus Muproteobacteria bacterium RBG_16_62_13</name>
    <dbReference type="NCBI Taxonomy" id="1817756"/>
    <lineage>
        <taxon>Bacteria</taxon>
        <taxon>Pseudomonadati</taxon>
        <taxon>Pseudomonadota</taxon>
        <taxon>Candidatus Muproteobacteria</taxon>
    </lineage>
</organism>
<evidence type="ECO:0000256" key="4">
    <source>
        <dbReference type="ARBA" id="ARBA00022982"/>
    </source>
</evidence>
<dbReference type="SUPFAM" id="SSF46626">
    <property type="entry name" value="Cytochrome c"/>
    <property type="match status" value="1"/>
</dbReference>
<dbReference type="Gene3D" id="1.10.760.10">
    <property type="entry name" value="Cytochrome c-like domain"/>
    <property type="match status" value="1"/>
</dbReference>
<comment type="caution">
    <text evidence="8">The sequence shown here is derived from an EMBL/GenBank/DDBJ whole genome shotgun (WGS) entry which is preliminary data.</text>
</comment>
<evidence type="ECO:0000256" key="2">
    <source>
        <dbReference type="ARBA" id="ARBA00022617"/>
    </source>
</evidence>
<protein>
    <recommendedName>
        <fullName evidence="7">Cytochrome c domain-containing protein</fullName>
    </recommendedName>
</protein>
<evidence type="ECO:0000256" key="3">
    <source>
        <dbReference type="ARBA" id="ARBA00022723"/>
    </source>
</evidence>
<dbReference type="STRING" id="1817756.A2140_09355"/>
<proteinExistence type="predicted"/>
<keyword evidence="5 6" id="KW-0408">Iron</keyword>
<keyword evidence="4" id="KW-0249">Electron transport</keyword>
<dbReference type="GO" id="GO:0020037">
    <property type="term" value="F:heme binding"/>
    <property type="evidence" value="ECO:0007669"/>
    <property type="project" value="InterPro"/>
</dbReference>
<reference evidence="8 9" key="1">
    <citation type="journal article" date="2016" name="Nat. Commun.">
        <title>Thousands of microbial genomes shed light on interconnected biogeochemical processes in an aquifer system.</title>
        <authorList>
            <person name="Anantharaman K."/>
            <person name="Brown C.T."/>
            <person name="Hug L.A."/>
            <person name="Sharon I."/>
            <person name="Castelle C.J."/>
            <person name="Probst A.J."/>
            <person name="Thomas B.C."/>
            <person name="Singh A."/>
            <person name="Wilkins M.J."/>
            <person name="Karaoz U."/>
            <person name="Brodie E.L."/>
            <person name="Williams K.H."/>
            <person name="Hubbard S.S."/>
            <person name="Banfield J.F."/>
        </authorList>
    </citation>
    <scope>NUCLEOTIDE SEQUENCE [LARGE SCALE GENOMIC DNA]</scope>
</reference>
<dbReference type="Pfam" id="PF00034">
    <property type="entry name" value="Cytochrom_C"/>
    <property type="match status" value="1"/>
</dbReference>
<keyword evidence="2 6" id="KW-0349">Heme</keyword>
<dbReference type="EMBL" id="MFSQ01000123">
    <property type="protein sequence ID" value="OGI38456.1"/>
    <property type="molecule type" value="Genomic_DNA"/>
</dbReference>
<name>A0A1F6T0F3_9PROT</name>
<dbReference type="AlphaFoldDB" id="A0A1F6T0F3"/>
<evidence type="ECO:0000256" key="5">
    <source>
        <dbReference type="ARBA" id="ARBA00023004"/>
    </source>
</evidence>
<accession>A0A1F6T0F3</accession>
<evidence type="ECO:0000313" key="9">
    <source>
        <dbReference type="Proteomes" id="UP000178379"/>
    </source>
</evidence>
<feature type="domain" description="Cytochrome c" evidence="7">
    <location>
        <begin position="1"/>
        <end position="70"/>
    </location>
</feature>
<sequence>MANNCFGCHGPAGISPGSIPRLDQFSAEYLAQALRDFKTDKRPSTVMGRHARAYSEAEIDAIARHIAGLRKNRGGAQ</sequence>
<keyword evidence="1" id="KW-0813">Transport</keyword>
<dbReference type="InterPro" id="IPR036909">
    <property type="entry name" value="Cyt_c-like_dom_sf"/>
</dbReference>
<keyword evidence="3 6" id="KW-0479">Metal-binding</keyword>
<dbReference type="GO" id="GO:0046872">
    <property type="term" value="F:metal ion binding"/>
    <property type="evidence" value="ECO:0007669"/>
    <property type="project" value="UniProtKB-KW"/>
</dbReference>
<dbReference type="GO" id="GO:0009055">
    <property type="term" value="F:electron transfer activity"/>
    <property type="evidence" value="ECO:0007669"/>
    <property type="project" value="InterPro"/>
</dbReference>
<dbReference type="PANTHER" id="PTHR33751:SF9">
    <property type="entry name" value="CYTOCHROME C4"/>
    <property type="match status" value="1"/>
</dbReference>
<evidence type="ECO:0000313" key="8">
    <source>
        <dbReference type="EMBL" id="OGI38456.1"/>
    </source>
</evidence>
<dbReference type="PANTHER" id="PTHR33751">
    <property type="entry name" value="CBB3-TYPE CYTOCHROME C OXIDASE SUBUNIT FIXP"/>
    <property type="match status" value="1"/>
</dbReference>
<dbReference type="PROSITE" id="PS51007">
    <property type="entry name" value="CYTC"/>
    <property type="match status" value="1"/>
</dbReference>